<evidence type="ECO:0000256" key="4">
    <source>
        <dbReference type="ARBA" id="ARBA00023136"/>
    </source>
</evidence>
<dbReference type="PANTHER" id="PTHR10250:SF15">
    <property type="entry name" value="MICROSOMAL GLUTATHIONE S-TRANSFERASE-RELATED"/>
    <property type="match status" value="1"/>
</dbReference>
<dbReference type="InterPro" id="IPR001129">
    <property type="entry name" value="Membr-assoc_MAPEG"/>
</dbReference>
<evidence type="ECO:0000256" key="1">
    <source>
        <dbReference type="ARBA" id="ARBA00004141"/>
    </source>
</evidence>
<keyword evidence="7" id="KW-1185">Reference proteome</keyword>
<comment type="subcellular location">
    <subcellularLocation>
        <location evidence="1">Membrane</location>
        <topology evidence="1">Multi-pass membrane protein</topology>
    </subcellularLocation>
</comment>
<comment type="caution">
    <text evidence="6">The sequence shown here is derived from an EMBL/GenBank/DDBJ whole genome shotgun (WGS) entry which is preliminary data.</text>
</comment>
<dbReference type="EMBL" id="JADEVV010000016">
    <property type="protein sequence ID" value="MBE9253672.1"/>
    <property type="molecule type" value="Genomic_DNA"/>
</dbReference>
<name>A0ABR9VQP5_9SYNC</name>
<gene>
    <name evidence="6" type="ORF">IQ217_07360</name>
</gene>
<dbReference type="InterPro" id="IPR050997">
    <property type="entry name" value="MAPEG"/>
</dbReference>
<keyword evidence="3 5" id="KW-1133">Transmembrane helix</keyword>
<organism evidence="6 7">
    <name type="scientific">Synechocystis salina LEGE 00031</name>
    <dbReference type="NCBI Taxonomy" id="1828736"/>
    <lineage>
        <taxon>Bacteria</taxon>
        <taxon>Bacillati</taxon>
        <taxon>Cyanobacteriota</taxon>
        <taxon>Cyanophyceae</taxon>
        <taxon>Synechococcales</taxon>
        <taxon>Merismopediaceae</taxon>
        <taxon>Synechocystis</taxon>
    </lineage>
</organism>
<dbReference type="SUPFAM" id="SSF161084">
    <property type="entry name" value="MAPEG domain-like"/>
    <property type="match status" value="1"/>
</dbReference>
<evidence type="ECO:0000256" key="2">
    <source>
        <dbReference type="ARBA" id="ARBA00022692"/>
    </source>
</evidence>
<dbReference type="Pfam" id="PF01124">
    <property type="entry name" value="MAPEG"/>
    <property type="match status" value="1"/>
</dbReference>
<feature type="transmembrane region" description="Helical" evidence="5">
    <location>
        <begin position="106"/>
        <end position="132"/>
    </location>
</feature>
<proteinExistence type="predicted"/>
<sequence>MTTTELLWPALITALAAVLYLVLVINVGRARAKYGVMPPATTGDENFERVLRVQYNTLEQLAFFLPGLWLFALYRDPTIAAILGAVWLLGRILYAWGYYQAAEKRMVGFALGSLSSMVLVVGALLSILWQLWLLASP</sequence>
<feature type="transmembrane region" description="Helical" evidence="5">
    <location>
        <begin position="80"/>
        <end position="99"/>
    </location>
</feature>
<evidence type="ECO:0000313" key="6">
    <source>
        <dbReference type="EMBL" id="MBE9253672.1"/>
    </source>
</evidence>
<keyword evidence="2 5" id="KW-0812">Transmembrane</keyword>
<reference evidence="6 7" key="1">
    <citation type="submission" date="2020-10" db="EMBL/GenBank/DDBJ databases">
        <authorList>
            <person name="Castelo-Branco R."/>
            <person name="Eusebio N."/>
            <person name="Adriana R."/>
            <person name="Vieira A."/>
            <person name="Brugerolle De Fraissinette N."/>
            <person name="Rezende De Castro R."/>
            <person name="Schneider M.P."/>
            <person name="Vasconcelos V."/>
            <person name="Leao P.N."/>
        </authorList>
    </citation>
    <scope>NUCLEOTIDE SEQUENCE [LARGE SCALE GENOMIC DNA]</scope>
    <source>
        <strain evidence="6 7">LEGE 00031</strain>
    </source>
</reference>
<accession>A0ABR9VQP5</accession>
<evidence type="ECO:0000256" key="5">
    <source>
        <dbReference type="SAM" id="Phobius"/>
    </source>
</evidence>
<dbReference type="Gene3D" id="1.20.120.550">
    <property type="entry name" value="Membrane associated eicosanoid/glutathione metabolism-like domain"/>
    <property type="match status" value="1"/>
</dbReference>
<evidence type="ECO:0000256" key="3">
    <source>
        <dbReference type="ARBA" id="ARBA00022989"/>
    </source>
</evidence>
<dbReference type="InterPro" id="IPR023352">
    <property type="entry name" value="MAPEG-like_dom_sf"/>
</dbReference>
<feature type="transmembrane region" description="Helical" evidence="5">
    <location>
        <begin position="6"/>
        <end position="27"/>
    </location>
</feature>
<dbReference type="PANTHER" id="PTHR10250">
    <property type="entry name" value="MICROSOMAL GLUTATHIONE S-TRANSFERASE"/>
    <property type="match status" value="1"/>
</dbReference>
<dbReference type="Proteomes" id="UP000658720">
    <property type="component" value="Unassembled WGS sequence"/>
</dbReference>
<dbReference type="RefSeq" id="WP_194019447.1">
    <property type="nucleotide sequence ID" value="NZ_JADEVV010000016.1"/>
</dbReference>
<protein>
    <submittedName>
        <fullName evidence="6">MAPEG family protein</fullName>
    </submittedName>
</protein>
<evidence type="ECO:0000313" key="7">
    <source>
        <dbReference type="Proteomes" id="UP000658720"/>
    </source>
</evidence>
<keyword evidence="4 5" id="KW-0472">Membrane</keyword>